<dbReference type="Proteomes" id="UP001630127">
    <property type="component" value="Unassembled WGS sequence"/>
</dbReference>
<name>A0ABD3AT09_9GENT</name>
<feature type="repeat" description="PPR" evidence="2">
    <location>
        <begin position="106"/>
        <end position="140"/>
    </location>
</feature>
<feature type="repeat" description="PPR" evidence="2">
    <location>
        <begin position="207"/>
        <end position="241"/>
    </location>
</feature>
<reference evidence="4 5" key="1">
    <citation type="submission" date="2024-11" db="EMBL/GenBank/DDBJ databases">
        <title>A near-complete genome assembly of Cinchona calisaya.</title>
        <authorList>
            <person name="Lian D.C."/>
            <person name="Zhao X.W."/>
            <person name="Wei L."/>
        </authorList>
    </citation>
    <scope>NUCLEOTIDE SEQUENCE [LARGE SCALE GENOMIC DNA]</scope>
    <source>
        <tissue evidence="4">Nenye</tissue>
    </source>
</reference>
<evidence type="ECO:0000256" key="2">
    <source>
        <dbReference type="PROSITE-ProRule" id="PRU00708"/>
    </source>
</evidence>
<keyword evidence="3" id="KW-0732">Signal</keyword>
<dbReference type="Pfam" id="PF13041">
    <property type="entry name" value="PPR_2"/>
    <property type="match status" value="1"/>
</dbReference>
<accession>A0ABD3AT09</accession>
<evidence type="ECO:0000313" key="5">
    <source>
        <dbReference type="Proteomes" id="UP001630127"/>
    </source>
</evidence>
<keyword evidence="5" id="KW-1185">Reference proteome</keyword>
<evidence type="ECO:0000256" key="3">
    <source>
        <dbReference type="SAM" id="SignalP"/>
    </source>
</evidence>
<feature type="chain" id="PRO_5044861864" description="Pentatricopeptide repeat-containing protein" evidence="3">
    <location>
        <begin position="25"/>
        <end position="292"/>
    </location>
</feature>
<evidence type="ECO:0000256" key="1">
    <source>
        <dbReference type="ARBA" id="ARBA00022737"/>
    </source>
</evidence>
<dbReference type="Gene3D" id="1.25.40.10">
    <property type="entry name" value="Tetratricopeptide repeat domain"/>
    <property type="match status" value="2"/>
</dbReference>
<dbReference type="InterPro" id="IPR046960">
    <property type="entry name" value="PPR_At4g14850-like_plant"/>
</dbReference>
<dbReference type="PANTHER" id="PTHR47926">
    <property type="entry name" value="PENTATRICOPEPTIDE REPEAT-CONTAINING PROTEIN"/>
    <property type="match status" value="1"/>
</dbReference>
<dbReference type="NCBIfam" id="TIGR00756">
    <property type="entry name" value="PPR"/>
    <property type="match status" value="2"/>
</dbReference>
<dbReference type="InterPro" id="IPR002885">
    <property type="entry name" value="PPR_rpt"/>
</dbReference>
<dbReference type="InterPro" id="IPR011990">
    <property type="entry name" value="TPR-like_helical_dom_sf"/>
</dbReference>
<gene>
    <name evidence="4" type="ORF">ACH5RR_002759</name>
</gene>
<evidence type="ECO:0000313" key="4">
    <source>
        <dbReference type="EMBL" id="KAL3534298.1"/>
    </source>
</evidence>
<dbReference type="PANTHER" id="PTHR47926:SF347">
    <property type="entry name" value="PENTATRICOPEPTIDE REPEAT-CONTAINING PROTEIN"/>
    <property type="match status" value="1"/>
</dbReference>
<dbReference type="PROSITE" id="PS51375">
    <property type="entry name" value="PPR"/>
    <property type="match status" value="2"/>
</dbReference>
<organism evidence="4 5">
    <name type="scientific">Cinchona calisaya</name>
    <dbReference type="NCBI Taxonomy" id="153742"/>
    <lineage>
        <taxon>Eukaryota</taxon>
        <taxon>Viridiplantae</taxon>
        <taxon>Streptophyta</taxon>
        <taxon>Embryophyta</taxon>
        <taxon>Tracheophyta</taxon>
        <taxon>Spermatophyta</taxon>
        <taxon>Magnoliopsida</taxon>
        <taxon>eudicotyledons</taxon>
        <taxon>Gunneridae</taxon>
        <taxon>Pentapetalae</taxon>
        <taxon>asterids</taxon>
        <taxon>lamiids</taxon>
        <taxon>Gentianales</taxon>
        <taxon>Rubiaceae</taxon>
        <taxon>Cinchonoideae</taxon>
        <taxon>Cinchoneae</taxon>
        <taxon>Cinchona</taxon>
    </lineage>
</organism>
<keyword evidence="1" id="KW-0677">Repeat</keyword>
<comment type="caution">
    <text evidence="4">The sequence shown here is derived from an EMBL/GenBank/DDBJ whole genome shotgun (WGS) entry which is preliminary data.</text>
</comment>
<evidence type="ECO:0008006" key="6">
    <source>
        <dbReference type="Google" id="ProtNLM"/>
    </source>
</evidence>
<feature type="signal peptide" evidence="3">
    <location>
        <begin position="1"/>
        <end position="24"/>
    </location>
</feature>
<dbReference type="EMBL" id="JBJUIK010000002">
    <property type="protein sequence ID" value="KAL3534298.1"/>
    <property type="molecule type" value="Genomic_DNA"/>
</dbReference>
<sequence>MHVKCLMKLLIEMLFSAYPQVGDCCAGEAFRVAQDMQREELEPNRVTLVGLFQAASNQGKSILGYAIRRGISWINEVFETSLMDMHMKCGLTDKVVVNFSKMSRKTVGSWNALITGHLQLGQLLRALELFIQMVQENYVSDLITLANGLLSCGCTRHLAGGKSIHGYFLSNGVQLGLVATTVLIDMYSKCNCLIQAKEVSDKIESKEIVSFNVMISGYIENGFSSKAVELFREMVRRGLKPNISTILNVLIAFSFLKDARQGKCMHECVQTWVCSKYRNSFNLLTCTQSAAP</sequence>
<protein>
    <recommendedName>
        <fullName evidence="6">Pentatricopeptide repeat-containing protein</fullName>
    </recommendedName>
</protein>
<proteinExistence type="predicted"/>
<dbReference type="AlphaFoldDB" id="A0ABD3AT09"/>
<dbReference type="Pfam" id="PF01535">
    <property type="entry name" value="PPR"/>
    <property type="match status" value="1"/>
</dbReference>